<proteinExistence type="inferred from homology"/>
<dbReference type="SUPFAM" id="SSF48452">
    <property type="entry name" value="TPR-like"/>
    <property type="match status" value="1"/>
</dbReference>
<evidence type="ECO:0000259" key="4">
    <source>
        <dbReference type="Pfam" id="PF18972"/>
    </source>
</evidence>
<dbReference type="PANTHER" id="PTHR46035">
    <property type="entry name" value="TETRATRICOPEPTIDE REPEAT PROTEIN 4"/>
    <property type="match status" value="1"/>
</dbReference>
<reference evidence="5" key="1">
    <citation type="submission" date="2021-08" db="EMBL/GenBank/DDBJ databases">
        <title>WGS assembly of Ceratopteris richardii.</title>
        <authorList>
            <person name="Marchant D.B."/>
            <person name="Chen G."/>
            <person name="Jenkins J."/>
            <person name="Shu S."/>
            <person name="Leebens-Mack J."/>
            <person name="Grimwood J."/>
            <person name="Schmutz J."/>
            <person name="Soltis P."/>
            <person name="Soltis D."/>
            <person name="Chen Z.-H."/>
        </authorList>
    </citation>
    <scope>NUCLEOTIDE SEQUENCE</scope>
    <source>
        <strain evidence="5">Whitten #5841</strain>
        <tissue evidence="5">Leaf</tissue>
    </source>
</reference>
<accession>A0A8T2SF26</accession>
<dbReference type="GO" id="GO:0051879">
    <property type="term" value="F:Hsp90 protein binding"/>
    <property type="evidence" value="ECO:0007669"/>
    <property type="project" value="InterPro"/>
</dbReference>
<dbReference type="OMA" id="WRAAQCA"/>
<dbReference type="GO" id="GO:0005634">
    <property type="term" value="C:nucleus"/>
    <property type="evidence" value="ECO:0007669"/>
    <property type="project" value="TreeGrafter"/>
</dbReference>
<comment type="similarity">
    <text evidence="3">Belongs to the TTC4 family.</text>
</comment>
<keyword evidence="1" id="KW-0677">Repeat</keyword>
<comment type="caution">
    <text evidence="5">The sequence shown here is derived from an EMBL/GenBank/DDBJ whole genome shotgun (WGS) entry which is preliminary data.</text>
</comment>
<dbReference type="SMART" id="SM00028">
    <property type="entry name" value="TPR"/>
    <property type="match status" value="3"/>
</dbReference>
<dbReference type="InterPro" id="IPR019734">
    <property type="entry name" value="TPR_rpt"/>
</dbReference>
<dbReference type="Gene3D" id="1.25.40.10">
    <property type="entry name" value="Tetratricopeptide repeat domain"/>
    <property type="match status" value="1"/>
</dbReference>
<keyword evidence="6" id="KW-1185">Reference proteome</keyword>
<gene>
    <name evidence="5" type="ORF">KP509_21G081100</name>
</gene>
<keyword evidence="2" id="KW-0802">TPR repeat</keyword>
<organism evidence="5 6">
    <name type="scientific">Ceratopteris richardii</name>
    <name type="common">Triangle waterfern</name>
    <dbReference type="NCBI Taxonomy" id="49495"/>
    <lineage>
        <taxon>Eukaryota</taxon>
        <taxon>Viridiplantae</taxon>
        <taxon>Streptophyta</taxon>
        <taxon>Embryophyta</taxon>
        <taxon>Tracheophyta</taxon>
        <taxon>Polypodiopsida</taxon>
        <taxon>Polypodiidae</taxon>
        <taxon>Polypodiales</taxon>
        <taxon>Pteridineae</taxon>
        <taxon>Pteridaceae</taxon>
        <taxon>Parkerioideae</taxon>
        <taxon>Ceratopteris</taxon>
    </lineage>
</organism>
<evidence type="ECO:0000256" key="2">
    <source>
        <dbReference type="ARBA" id="ARBA00022803"/>
    </source>
</evidence>
<dbReference type="PANTHER" id="PTHR46035:SF1">
    <property type="entry name" value="TETRATRICOPEPTIDE REPEAT PROTEIN 4"/>
    <property type="match status" value="1"/>
</dbReference>
<dbReference type="InterPro" id="IPR011990">
    <property type="entry name" value="TPR-like_helical_dom_sf"/>
</dbReference>
<dbReference type="GO" id="GO:0006457">
    <property type="term" value="P:protein folding"/>
    <property type="evidence" value="ECO:0007669"/>
    <property type="project" value="TreeGrafter"/>
</dbReference>
<dbReference type="Proteomes" id="UP000825935">
    <property type="component" value="Chromosome 21"/>
</dbReference>
<evidence type="ECO:0000256" key="1">
    <source>
        <dbReference type="ARBA" id="ARBA00022737"/>
    </source>
</evidence>
<dbReference type="GO" id="GO:0030544">
    <property type="term" value="F:Hsp70 protein binding"/>
    <property type="evidence" value="ECO:0007669"/>
    <property type="project" value="TreeGrafter"/>
</dbReference>
<dbReference type="AlphaFoldDB" id="A0A8T2SF26"/>
<dbReference type="EMBL" id="CM035426">
    <property type="protein sequence ID" value="KAH7316173.1"/>
    <property type="molecule type" value="Genomic_DNA"/>
</dbReference>
<evidence type="ECO:0000313" key="6">
    <source>
        <dbReference type="Proteomes" id="UP000825935"/>
    </source>
</evidence>
<dbReference type="GO" id="GO:0005829">
    <property type="term" value="C:cytosol"/>
    <property type="evidence" value="ECO:0007669"/>
    <property type="project" value="TreeGrafter"/>
</dbReference>
<feature type="domain" description="Cns1/TTC4 wheel" evidence="4">
    <location>
        <begin position="202"/>
        <end position="268"/>
    </location>
</feature>
<dbReference type="OrthoDB" id="420195at2759"/>
<protein>
    <recommendedName>
        <fullName evidence="4">Cns1/TTC4 wheel domain-containing protein</fullName>
    </recommendedName>
</protein>
<sequence>MALWLEPDSENITPEAQTDLDALSALRESAAIELKEKGNEYVKLGKKYYKDAIDCYSRAIQQKSMDAVNTSILHANRAQVHLLLGNNRHALDDAQQAITLNKANVKACFRGAKAALALGSISEAIELCSLGLKEEPENMELSKLKAIIENKAKESAAADAERASKVAKAQVLASIILDRGVSVGNPDYEENTAHRRPWLDDSKLLHWPVLLLYPESMASDFIEDFCEFDTFAAHLDNIFGPDVASPAWDSKCNYTREKVRLFYKSNKGPKLSKGQLLGYLLEGKSLPTEIKDVEDINDNDSQPYKYLHEWKIVPEKSSLHDILARKDHIIPGIPVFYVLSKGSSFYDDFLSGHW</sequence>
<dbReference type="CDD" id="cd21377">
    <property type="entry name" value="CTWD_Cns1-like"/>
    <property type="match status" value="1"/>
</dbReference>
<evidence type="ECO:0000313" key="5">
    <source>
        <dbReference type="EMBL" id="KAH7316173.1"/>
    </source>
</evidence>
<dbReference type="InterPro" id="IPR044059">
    <property type="entry name" value="Csn1/TTC4_wheel"/>
</dbReference>
<evidence type="ECO:0000256" key="3">
    <source>
        <dbReference type="ARBA" id="ARBA00023602"/>
    </source>
</evidence>
<dbReference type="Pfam" id="PF18972">
    <property type="entry name" value="Wheel"/>
    <property type="match status" value="1"/>
</dbReference>
<name>A0A8T2SF26_CERRI</name>